<keyword evidence="7" id="KW-1185">Reference proteome</keyword>
<dbReference type="EMBL" id="JAKMUS010000005">
    <property type="protein sequence ID" value="MCZ9293720.1"/>
    <property type="molecule type" value="Genomic_DNA"/>
</dbReference>
<dbReference type="Proteomes" id="UP001146468">
    <property type="component" value="Unassembled WGS sequence"/>
</dbReference>
<organism evidence="6 7">
    <name type="scientific">Corynebacterium meitnerae</name>
    <dbReference type="NCBI Taxonomy" id="2913498"/>
    <lineage>
        <taxon>Bacteria</taxon>
        <taxon>Bacillati</taxon>
        <taxon>Actinomycetota</taxon>
        <taxon>Actinomycetes</taxon>
        <taxon>Mycobacteriales</taxon>
        <taxon>Corynebacteriaceae</taxon>
        <taxon>Corynebacterium</taxon>
    </lineage>
</organism>
<dbReference type="AlphaFoldDB" id="A0A9X3RJ86"/>
<evidence type="ECO:0000256" key="3">
    <source>
        <dbReference type="ARBA" id="ARBA00023136"/>
    </source>
</evidence>
<evidence type="ECO:0000256" key="2">
    <source>
        <dbReference type="ARBA" id="ARBA00022729"/>
    </source>
</evidence>
<keyword evidence="4" id="KW-0564">Palmitate</keyword>
<evidence type="ECO:0000256" key="1">
    <source>
        <dbReference type="ARBA" id="ARBA00022475"/>
    </source>
</evidence>
<keyword evidence="1" id="KW-1003">Cell membrane</keyword>
<evidence type="ECO:0000256" key="5">
    <source>
        <dbReference type="ARBA" id="ARBA00023288"/>
    </source>
</evidence>
<evidence type="ECO:0000313" key="7">
    <source>
        <dbReference type="Proteomes" id="UP001146468"/>
    </source>
</evidence>
<dbReference type="InterPro" id="IPR025971">
    <property type="entry name" value="LppP/LprE"/>
</dbReference>
<evidence type="ECO:0000313" key="6">
    <source>
        <dbReference type="EMBL" id="MCZ9293720.1"/>
    </source>
</evidence>
<evidence type="ECO:0000256" key="4">
    <source>
        <dbReference type="ARBA" id="ARBA00023139"/>
    </source>
</evidence>
<name>A0A9X3RJ86_9CORY</name>
<keyword evidence="5 6" id="KW-0449">Lipoprotein</keyword>
<accession>A0A9X3RJ86</accession>
<dbReference type="RefSeq" id="WP_269965163.1">
    <property type="nucleotide sequence ID" value="NZ_JAKMUS010000005.1"/>
</dbReference>
<proteinExistence type="predicted"/>
<keyword evidence="3" id="KW-0472">Membrane</keyword>
<reference evidence="6" key="1">
    <citation type="submission" date="2022-02" db="EMBL/GenBank/DDBJ databases">
        <title>Corynebacterium sp. from urogenital microbiome.</title>
        <authorList>
            <person name="Cappelli E.A."/>
            <person name="Ribeiro T.G."/>
            <person name="Peixe L."/>
        </authorList>
    </citation>
    <scope>NUCLEOTIDE SEQUENCE</scope>
    <source>
        <strain evidence="6">C8Ua_172</strain>
    </source>
</reference>
<protein>
    <submittedName>
        <fullName evidence="6">LppP/LprE family lipoprotein</fullName>
    </submittedName>
</protein>
<keyword evidence="2" id="KW-0732">Signal</keyword>
<comment type="caution">
    <text evidence="6">The sequence shown here is derived from an EMBL/GenBank/DDBJ whole genome shotgun (WGS) entry which is preliminary data.</text>
</comment>
<sequence length="155" mass="16635">MAGTVDATAEAADVCMTNADDPAIVEGNAALNRDHSTAHGDWTYTGDSNFNHCSDLTYAVATQGGQGNGAPLTVLMLFHQGQYVGIDSNHPQHAERVTANPDGSITVVYRDVEAQNIAGAPNADAHEYTSEVTYFWDGEKVDHHGRIPNLSYPEF</sequence>
<gene>
    <name evidence="6" type="ORF">L8U60_04385</name>
</gene>
<dbReference type="Pfam" id="PF14041">
    <property type="entry name" value="Lipoprotein_21"/>
    <property type="match status" value="1"/>
</dbReference>